<dbReference type="EMBL" id="CM020620">
    <property type="protein sequence ID" value="KAK1869012.1"/>
    <property type="molecule type" value="Genomic_DNA"/>
</dbReference>
<organism evidence="1 2">
    <name type="scientific">Pyropia yezoensis</name>
    <name type="common">Susabi-nori</name>
    <name type="synonym">Porphyra yezoensis</name>
    <dbReference type="NCBI Taxonomy" id="2788"/>
    <lineage>
        <taxon>Eukaryota</taxon>
        <taxon>Rhodophyta</taxon>
        <taxon>Bangiophyceae</taxon>
        <taxon>Bangiales</taxon>
        <taxon>Bangiaceae</taxon>
        <taxon>Pyropia</taxon>
    </lineage>
</organism>
<comment type="caution">
    <text evidence="1">The sequence shown here is derived from an EMBL/GenBank/DDBJ whole genome shotgun (WGS) entry which is preliminary data.</text>
</comment>
<evidence type="ECO:0000313" key="2">
    <source>
        <dbReference type="Proteomes" id="UP000798662"/>
    </source>
</evidence>
<evidence type="ECO:0000313" key="1">
    <source>
        <dbReference type="EMBL" id="KAK1869012.1"/>
    </source>
</evidence>
<proteinExistence type="predicted"/>
<dbReference type="Proteomes" id="UP000798662">
    <property type="component" value="Chromosome 3"/>
</dbReference>
<reference evidence="1" key="1">
    <citation type="submission" date="2019-11" db="EMBL/GenBank/DDBJ databases">
        <title>Nori genome reveals adaptations in red seaweeds to the harsh intertidal environment.</title>
        <authorList>
            <person name="Wang D."/>
            <person name="Mao Y."/>
        </authorList>
    </citation>
    <scope>NUCLEOTIDE SEQUENCE</scope>
    <source>
        <tissue evidence="1">Gametophyte</tissue>
    </source>
</reference>
<name>A0ACC3CFQ6_PYRYE</name>
<protein>
    <submittedName>
        <fullName evidence="1">Uncharacterized protein</fullName>
    </submittedName>
</protein>
<sequence>MHDLAAVVEVGAAVVKGPSRQLAVINAATSTAAPSPAYRASPSAAASARVKPFSSSPPPRTATASSPPSAGRDSTPPHRQGPPRPDSWTRRHCCRGRQRHSWNPRRRPRRAAGGACSTAHSPSAASQHHCDEDRPRPLPWLHLPPAPPFHRAAFSLMHGRGHPPVRGTHAREATHAGGTRKSG</sequence>
<keyword evidence="2" id="KW-1185">Reference proteome</keyword>
<gene>
    <name evidence="1" type="ORF">I4F81_011494</name>
</gene>
<accession>A0ACC3CFQ6</accession>